<organism evidence="1">
    <name type="scientific">Sipha flava</name>
    <name type="common">yellow sugarcane aphid</name>
    <dbReference type="NCBI Taxonomy" id="143950"/>
    <lineage>
        <taxon>Eukaryota</taxon>
        <taxon>Metazoa</taxon>
        <taxon>Ecdysozoa</taxon>
        <taxon>Arthropoda</taxon>
        <taxon>Hexapoda</taxon>
        <taxon>Insecta</taxon>
        <taxon>Pterygota</taxon>
        <taxon>Neoptera</taxon>
        <taxon>Paraneoptera</taxon>
        <taxon>Hemiptera</taxon>
        <taxon>Sternorrhyncha</taxon>
        <taxon>Aphidomorpha</taxon>
        <taxon>Aphidoidea</taxon>
        <taxon>Aphididae</taxon>
        <taxon>Sipha</taxon>
    </lineage>
</organism>
<sequence length="110" mass="12912">MYLSPFRKTLRPHSCGMQSSPSTVRCSHYLRFFRTQQNDGIKISNASLSTVGPFHFSDRHYITRYSELSPRCYVQFQATVRARFKCYNNKTTLSSEPNTARSYYARTKDY</sequence>
<protein>
    <submittedName>
        <fullName evidence="1">Uncharacterized protein</fullName>
    </submittedName>
</protein>
<gene>
    <name evidence="1" type="ORF">g.130170</name>
</gene>
<reference evidence="1" key="1">
    <citation type="submission" date="2018-04" db="EMBL/GenBank/DDBJ databases">
        <title>Transcriptome assembly of Sipha flava.</title>
        <authorList>
            <person name="Scully E.D."/>
            <person name="Geib S.M."/>
            <person name="Palmer N.A."/>
            <person name="Koch K."/>
            <person name="Bradshaw J."/>
            <person name="Heng-Moss T."/>
            <person name="Sarath G."/>
        </authorList>
    </citation>
    <scope>NUCLEOTIDE SEQUENCE</scope>
</reference>
<name>A0A2S2QLS8_9HEMI</name>
<dbReference type="EMBL" id="GGMS01009513">
    <property type="protein sequence ID" value="MBY78716.1"/>
    <property type="molecule type" value="Transcribed_RNA"/>
</dbReference>
<proteinExistence type="predicted"/>
<evidence type="ECO:0000313" key="1">
    <source>
        <dbReference type="EMBL" id="MBY78716.1"/>
    </source>
</evidence>
<accession>A0A2S2QLS8</accession>
<dbReference type="AlphaFoldDB" id="A0A2S2QLS8"/>